<keyword evidence="8" id="KW-0800">Toxin</keyword>
<dbReference type="Gene3D" id="3.40.50.1010">
    <property type="entry name" value="5'-nuclease"/>
    <property type="match status" value="1"/>
</dbReference>
<dbReference type="Proteomes" id="UP000241964">
    <property type="component" value="Unassembled WGS sequence"/>
</dbReference>
<keyword evidence="11" id="KW-1185">Reference proteome</keyword>
<dbReference type="GO" id="GO:0000287">
    <property type="term" value="F:magnesium ion binding"/>
    <property type="evidence" value="ECO:0007669"/>
    <property type="project" value="UniProtKB-UniRule"/>
</dbReference>
<evidence type="ECO:0000256" key="3">
    <source>
        <dbReference type="ARBA" id="ARBA00022722"/>
    </source>
</evidence>
<dbReference type="Pfam" id="PF01850">
    <property type="entry name" value="PIN"/>
    <property type="match status" value="1"/>
</dbReference>
<evidence type="ECO:0000256" key="8">
    <source>
        <dbReference type="HAMAP-Rule" id="MF_00265"/>
    </source>
</evidence>
<comment type="cofactor">
    <cofactor evidence="1 8">
        <name>Mg(2+)</name>
        <dbReference type="ChEBI" id="CHEBI:18420"/>
    </cofactor>
</comment>
<dbReference type="GO" id="GO:0004540">
    <property type="term" value="F:RNA nuclease activity"/>
    <property type="evidence" value="ECO:0007669"/>
    <property type="project" value="InterPro"/>
</dbReference>
<evidence type="ECO:0000256" key="4">
    <source>
        <dbReference type="ARBA" id="ARBA00022723"/>
    </source>
</evidence>
<dbReference type="OrthoDB" id="9796690at2"/>
<keyword evidence="5 8" id="KW-0378">Hydrolase</keyword>
<dbReference type="GO" id="GO:0016787">
    <property type="term" value="F:hydrolase activity"/>
    <property type="evidence" value="ECO:0007669"/>
    <property type="project" value="UniProtKB-KW"/>
</dbReference>
<comment type="function">
    <text evidence="8">Toxic component of a toxin-antitoxin (TA) system. An RNase.</text>
</comment>
<dbReference type="SUPFAM" id="SSF88723">
    <property type="entry name" value="PIN domain-like"/>
    <property type="match status" value="1"/>
</dbReference>
<dbReference type="InterPro" id="IPR050556">
    <property type="entry name" value="Type_II_TA_system_RNase"/>
</dbReference>
<dbReference type="InterPro" id="IPR029060">
    <property type="entry name" value="PIN-like_dom_sf"/>
</dbReference>
<keyword evidence="3 8" id="KW-0540">Nuclease</keyword>
<dbReference type="RefSeq" id="WP_106595632.1">
    <property type="nucleotide sequence ID" value="NZ_PYAS01000005.1"/>
</dbReference>
<dbReference type="EC" id="3.1.-.-" evidence="8"/>
<keyword evidence="6 8" id="KW-0460">Magnesium</keyword>
<gene>
    <name evidence="8" type="primary">vapC</name>
    <name evidence="10" type="ORF">CLV60_105189</name>
</gene>
<dbReference type="InterPro" id="IPR002716">
    <property type="entry name" value="PIN_dom"/>
</dbReference>
<keyword evidence="10" id="KW-0255">Endonuclease</keyword>
<comment type="caution">
    <text evidence="10">The sequence shown here is derived from an EMBL/GenBank/DDBJ whole genome shotgun (WGS) entry which is preliminary data.</text>
</comment>
<feature type="domain" description="PIN" evidence="9">
    <location>
        <begin position="4"/>
        <end position="127"/>
    </location>
</feature>
<proteinExistence type="inferred from homology"/>
<dbReference type="GO" id="GO:0004519">
    <property type="term" value="F:endonuclease activity"/>
    <property type="evidence" value="ECO:0007669"/>
    <property type="project" value="UniProtKB-KW"/>
</dbReference>
<evidence type="ECO:0000256" key="1">
    <source>
        <dbReference type="ARBA" id="ARBA00001946"/>
    </source>
</evidence>
<dbReference type="PANTHER" id="PTHR33653:SF1">
    <property type="entry name" value="RIBONUCLEASE VAPC2"/>
    <property type="match status" value="1"/>
</dbReference>
<keyword evidence="2 8" id="KW-1277">Toxin-antitoxin system</keyword>
<name>A0A2P8G5X2_9BACT</name>
<protein>
    <recommendedName>
        <fullName evidence="8">Ribonuclease VapC</fullName>
        <shortName evidence="8">RNase VapC</shortName>
        <ecNumber evidence="8">3.1.-.-</ecNumber>
    </recommendedName>
    <alternativeName>
        <fullName evidence="8">Toxin VapC</fullName>
    </alternativeName>
</protein>
<dbReference type="HAMAP" id="MF_00265">
    <property type="entry name" value="VapC_Nob1"/>
    <property type="match status" value="1"/>
</dbReference>
<evidence type="ECO:0000256" key="6">
    <source>
        <dbReference type="ARBA" id="ARBA00022842"/>
    </source>
</evidence>
<evidence type="ECO:0000313" key="10">
    <source>
        <dbReference type="EMBL" id="PSL29347.1"/>
    </source>
</evidence>
<dbReference type="AlphaFoldDB" id="A0A2P8G5X2"/>
<evidence type="ECO:0000256" key="7">
    <source>
        <dbReference type="ARBA" id="ARBA00038093"/>
    </source>
</evidence>
<dbReference type="PANTHER" id="PTHR33653">
    <property type="entry name" value="RIBONUCLEASE VAPC2"/>
    <property type="match status" value="1"/>
</dbReference>
<comment type="similarity">
    <text evidence="7 8">Belongs to the PINc/VapC protein family.</text>
</comment>
<evidence type="ECO:0000313" key="11">
    <source>
        <dbReference type="Proteomes" id="UP000241964"/>
    </source>
</evidence>
<evidence type="ECO:0000256" key="2">
    <source>
        <dbReference type="ARBA" id="ARBA00022649"/>
    </source>
</evidence>
<accession>A0A2P8G5X2</accession>
<dbReference type="GO" id="GO:0090729">
    <property type="term" value="F:toxin activity"/>
    <property type="evidence" value="ECO:0007669"/>
    <property type="project" value="UniProtKB-KW"/>
</dbReference>
<evidence type="ECO:0000256" key="5">
    <source>
        <dbReference type="ARBA" id="ARBA00022801"/>
    </source>
</evidence>
<dbReference type="EMBL" id="PYAS01000005">
    <property type="protein sequence ID" value="PSL29347.1"/>
    <property type="molecule type" value="Genomic_DNA"/>
</dbReference>
<feature type="binding site" evidence="8">
    <location>
        <position position="7"/>
    </location>
    <ligand>
        <name>Mg(2+)</name>
        <dbReference type="ChEBI" id="CHEBI:18420"/>
    </ligand>
</feature>
<keyword evidence="4 8" id="KW-0479">Metal-binding</keyword>
<evidence type="ECO:0000259" key="9">
    <source>
        <dbReference type="Pfam" id="PF01850"/>
    </source>
</evidence>
<feature type="binding site" evidence="8">
    <location>
        <position position="101"/>
    </location>
    <ligand>
        <name>Mg(2+)</name>
        <dbReference type="ChEBI" id="CHEBI:18420"/>
    </ligand>
</feature>
<dbReference type="InterPro" id="IPR022907">
    <property type="entry name" value="VapC_family"/>
</dbReference>
<reference evidence="10 11" key="1">
    <citation type="submission" date="2018-03" db="EMBL/GenBank/DDBJ databases">
        <title>Genomic Encyclopedia of Archaeal and Bacterial Type Strains, Phase II (KMG-II): from individual species to whole genera.</title>
        <authorList>
            <person name="Goeker M."/>
        </authorList>
    </citation>
    <scope>NUCLEOTIDE SEQUENCE [LARGE SCALE GENOMIC DNA]</scope>
    <source>
        <strain evidence="10 11">DSM 29057</strain>
    </source>
</reference>
<organism evidence="10 11">
    <name type="scientific">Dyadobacter jiangsuensis</name>
    <dbReference type="NCBI Taxonomy" id="1591085"/>
    <lineage>
        <taxon>Bacteria</taxon>
        <taxon>Pseudomonadati</taxon>
        <taxon>Bacteroidota</taxon>
        <taxon>Cytophagia</taxon>
        <taxon>Cytophagales</taxon>
        <taxon>Spirosomataceae</taxon>
        <taxon>Dyadobacter</taxon>
    </lineage>
</organism>
<sequence>MNQYLLDTNICIHYLKGDFDLKKKVRQIGRINCYISEITIAELLFGVENSAPARYQENLKRARKFELAFSAQTLPTVTGFSIYAREKARLRRLGRVIGEFDLLIGSTALRYGLTLVTRNTKDFENLAGIQLENWIDH</sequence>